<gene>
    <name evidence="2" type="ORF">MACH26_41860</name>
</gene>
<keyword evidence="1" id="KW-0812">Transmembrane</keyword>
<keyword evidence="1" id="KW-0472">Membrane</keyword>
<dbReference type="AlphaFoldDB" id="A0AA48I1R1"/>
<protein>
    <submittedName>
        <fullName evidence="2">Uncharacterized protein</fullName>
    </submittedName>
</protein>
<evidence type="ECO:0000313" key="2">
    <source>
        <dbReference type="EMBL" id="BDX08665.1"/>
    </source>
</evidence>
<reference evidence="2" key="1">
    <citation type="submission" date="2023-01" db="EMBL/GenBank/DDBJ databases">
        <title>Complete genome sequence of Planctobacterium marinum strain Dej080120_11.</title>
        <authorList>
            <person name="Ueki S."/>
            <person name="Maruyama F."/>
        </authorList>
    </citation>
    <scope>NUCLEOTIDE SEQUENCE</scope>
    <source>
        <strain evidence="2">Dej080120_11</strain>
    </source>
</reference>
<organism evidence="2 3">
    <name type="scientific">Planctobacterium marinum</name>
    <dbReference type="NCBI Taxonomy" id="1631968"/>
    <lineage>
        <taxon>Bacteria</taxon>
        <taxon>Pseudomonadati</taxon>
        <taxon>Pseudomonadota</taxon>
        <taxon>Gammaproteobacteria</taxon>
        <taxon>Alteromonadales</taxon>
        <taxon>Alteromonadaceae</taxon>
        <taxon>Planctobacterium</taxon>
    </lineage>
</organism>
<name>A0AA48I1R1_9ALTE</name>
<feature type="transmembrane region" description="Helical" evidence="1">
    <location>
        <begin position="12"/>
        <end position="32"/>
    </location>
</feature>
<feature type="transmembrane region" description="Helical" evidence="1">
    <location>
        <begin position="44"/>
        <end position="67"/>
    </location>
</feature>
<sequence>MFRLIYQLTLSQITAFCNGCSALLIFSFIASYHLAGVGLAEQNTLLVCSAMMLFISQCCGVLMVHFGNPTLIQLLKRV</sequence>
<dbReference type="Proteomes" id="UP001333710">
    <property type="component" value="Chromosome"/>
</dbReference>
<proteinExistence type="predicted"/>
<keyword evidence="1" id="KW-1133">Transmembrane helix</keyword>
<evidence type="ECO:0000256" key="1">
    <source>
        <dbReference type="SAM" id="Phobius"/>
    </source>
</evidence>
<dbReference type="EMBL" id="AP027272">
    <property type="protein sequence ID" value="BDX08665.1"/>
    <property type="molecule type" value="Genomic_DNA"/>
</dbReference>
<dbReference type="RefSeq" id="WP_338294729.1">
    <property type="nucleotide sequence ID" value="NZ_AP027272.1"/>
</dbReference>
<dbReference type="KEGG" id="pmaw:MACH26_41860"/>
<evidence type="ECO:0000313" key="3">
    <source>
        <dbReference type="Proteomes" id="UP001333710"/>
    </source>
</evidence>
<accession>A0AA48I1R1</accession>
<keyword evidence="3" id="KW-1185">Reference proteome</keyword>